<evidence type="ECO:0000313" key="3">
    <source>
        <dbReference type="Proteomes" id="UP001596201"/>
    </source>
</evidence>
<evidence type="ECO:0000256" key="1">
    <source>
        <dbReference type="SAM" id="MobiDB-lite"/>
    </source>
</evidence>
<feature type="region of interest" description="Disordered" evidence="1">
    <location>
        <begin position="73"/>
        <end position="122"/>
    </location>
</feature>
<dbReference type="AlphaFoldDB" id="A0ABD5RF85"/>
<evidence type="ECO:0000313" key="2">
    <source>
        <dbReference type="EMBL" id="MFC5368508.1"/>
    </source>
</evidence>
<feature type="compositionally biased region" description="Basic and acidic residues" evidence="1">
    <location>
        <begin position="73"/>
        <end position="83"/>
    </location>
</feature>
<accession>A0ABD5RF85</accession>
<name>A0ABD5RF85_9EURY</name>
<dbReference type="EMBL" id="JBHSKX010000002">
    <property type="protein sequence ID" value="MFC5368508.1"/>
    <property type="molecule type" value="Genomic_DNA"/>
</dbReference>
<protein>
    <submittedName>
        <fullName evidence="2">Uncharacterized protein</fullName>
    </submittedName>
</protein>
<sequence>MDRISALRNVEDAIRAFEAGESDLAGTERRVVTVLRTYATEFEAEGRTVYRATGDEAVADTVVVAESRAAARDRVRTLADDGPRSTSAGDATQSDDEGRQTTDGRDQSADDDTLTFEVEPLG</sequence>
<organism evidence="2 3">
    <name type="scientific">Salinirubrum litoreum</name>
    <dbReference type="NCBI Taxonomy" id="1126234"/>
    <lineage>
        <taxon>Archaea</taxon>
        <taxon>Methanobacteriati</taxon>
        <taxon>Methanobacteriota</taxon>
        <taxon>Stenosarchaea group</taxon>
        <taxon>Halobacteria</taxon>
        <taxon>Halobacteriales</taxon>
        <taxon>Haloferacaceae</taxon>
        <taxon>Salinirubrum</taxon>
    </lineage>
</organism>
<feature type="compositionally biased region" description="Basic and acidic residues" evidence="1">
    <location>
        <begin position="96"/>
        <end position="108"/>
    </location>
</feature>
<proteinExistence type="predicted"/>
<dbReference type="InterPro" id="IPR057176">
    <property type="entry name" value="DUF7854"/>
</dbReference>
<dbReference type="Pfam" id="PF25252">
    <property type="entry name" value="DUF7854"/>
    <property type="match status" value="1"/>
</dbReference>
<gene>
    <name evidence="2" type="ORF">ACFPJ5_16390</name>
</gene>
<reference evidence="2 3" key="1">
    <citation type="journal article" date="2019" name="Int. J. Syst. Evol. Microbiol.">
        <title>The Global Catalogue of Microorganisms (GCM) 10K type strain sequencing project: providing services to taxonomists for standard genome sequencing and annotation.</title>
        <authorList>
            <consortium name="The Broad Institute Genomics Platform"/>
            <consortium name="The Broad Institute Genome Sequencing Center for Infectious Disease"/>
            <person name="Wu L."/>
            <person name="Ma J."/>
        </authorList>
    </citation>
    <scope>NUCLEOTIDE SEQUENCE [LARGE SCALE GENOMIC DNA]</scope>
    <source>
        <strain evidence="2 3">CGMCC 1.12237</strain>
    </source>
</reference>
<dbReference type="RefSeq" id="WP_303645264.1">
    <property type="nucleotide sequence ID" value="NZ_JAJCVJ010000002.1"/>
</dbReference>
<dbReference type="Proteomes" id="UP001596201">
    <property type="component" value="Unassembled WGS sequence"/>
</dbReference>
<comment type="caution">
    <text evidence="2">The sequence shown here is derived from an EMBL/GenBank/DDBJ whole genome shotgun (WGS) entry which is preliminary data.</text>
</comment>
<keyword evidence="3" id="KW-1185">Reference proteome</keyword>